<sequence length="76" mass="8505">MKFALCLVAAFSLMIACQALQDDAVDSVIYSPESQLRIQAIVEDFLKERPLVEKDAANARCPRGCWHQTCPPIDPR</sequence>
<feature type="chain" id="PRO_5036115500" evidence="1">
    <location>
        <begin position="20"/>
        <end position="76"/>
    </location>
</feature>
<dbReference type="AlphaFoldDB" id="A0A482ZBY1"/>
<reference evidence="2" key="1">
    <citation type="submission" date="2017-03" db="EMBL/GenBank/DDBJ databases">
        <authorList>
            <person name="QRISCLOUD D."/>
        </authorList>
    </citation>
    <scope>NUCLEOTIDE SEQUENCE</scope>
</reference>
<proteinExistence type="predicted"/>
<protein>
    <submittedName>
        <fullName evidence="2">U20-Austrotoxin-Ht1d_1</fullName>
    </submittedName>
</protein>
<dbReference type="EMBL" id="HAGM01000164">
    <property type="protein sequence ID" value="SMD29250.1"/>
    <property type="molecule type" value="Transcribed_RNA"/>
</dbReference>
<organism evidence="2">
    <name type="scientific">Hickmania troglodytes</name>
    <dbReference type="NCBI Taxonomy" id="489260"/>
    <lineage>
        <taxon>Eukaryota</taxon>
        <taxon>Metazoa</taxon>
        <taxon>Ecdysozoa</taxon>
        <taxon>Arthropoda</taxon>
        <taxon>Chelicerata</taxon>
        <taxon>Arachnida</taxon>
        <taxon>Araneae</taxon>
        <taxon>Araneomorphae</taxon>
        <taxon>Austrochilidae</taxon>
        <taxon>Hickmania</taxon>
    </lineage>
</organism>
<dbReference type="PROSITE" id="PS51257">
    <property type="entry name" value="PROKAR_LIPOPROTEIN"/>
    <property type="match status" value="1"/>
</dbReference>
<evidence type="ECO:0000256" key="1">
    <source>
        <dbReference type="SAM" id="SignalP"/>
    </source>
</evidence>
<reference evidence="2" key="2">
    <citation type="submission" date="2019-04" db="EMBL/GenBank/DDBJ databases">
        <title>Unravelling the molecular evolution of spider venoms.</title>
        <authorList>
            <person name="Pineda S."/>
        </authorList>
    </citation>
    <scope>NUCLEOTIDE SEQUENCE</scope>
</reference>
<name>A0A482ZBY1_9ARAC</name>
<evidence type="ECO:0000313" key="2">
    <source>
        <dbReference type="EMBL" id="SMD29250.1"/>
    </source>
</evidence>
<dbReference type="EMBL" id="HAGM01000061">
    <property type="protein sequence ID" value="SMD29147.1"/>
    <property type="molecule type" value="Transcribed_RNA"/>
</dbReference>
<feature type="signal peptide" evidence="1">
    <location>
        <begin position="1"/>
        <end position="19"/>
    </location>
</feature>
<keyword evidence="1" id="KW-0732">Signal</keyword>
<accession>A0A482ZBY1</accession>